<dbReference type="EMBL" id="KI295264">
    <property type="protein sequence ID" value="ESA03050.1"/>
    <property type="molecule type" value="Genomic_DNA"/>
</dbReference>
<proteinExistence type="predicted"/>
<reference evidence="1" key="1">
    <citation type="submission" date="2013-07" db="EMBL/GenBank/DDBJ databases">
        <title>The genome of an arbuscular mycorrhizal fungus provides insights into the evolution of the oldest plant symbiosis.</title>
        <authorList>
            <consortium name="DOE Joint Genome Institute"/>
            <person name="Tisserant E."/>
            <person name="Malbreil M."/>
            <person name="Kuo A."/>
            <person name="Kohler A."/>
            <person name="Symeonidi A."/>
            <person name="Balestrini R."/>
            <person name="Charron P."/>
            <person name="Duensing N."/>
            <person name="Frei-dit-Frey N."/>
            <person name="Gianinazzi-Pearson V."/>
            <person name="Gilbert B."/>
            <person name="Handa Y."/>
            <person name="Hijri M."/>
            <person name="Kaul R."/>
            <person name="Kawaguchi M."/>
            <person name="Krajinski F."/>
            <person name="Lammers P."/>
            <person name="Lapierre D."/>
            <person name="Masclaux F.G."/>
            <person name="Murat C."/>
            <person name="Morin E."/>
            <person name="Ndikumana S."/>
            <person name="Pagni M."/>
            <person name="Petitpierre D."/>
            <person name="Requena N."/>
            <person name="Rosikiewicz P."/>
            <person name="Riley R."/>
            <person name="Saito K."/>
            <person name="San Clemente H."/>
            <person name="Shapiro H."/>
            <person name="van Tuinen D."/>
            <person name="Becard G."/>
            <person name="Bonfante P."/>
            <person name="Paszkowski U."/>
            <person name="Shachar-Hill Y."/>
            <person name="Young J.P."/>
            <person name="Sanders I.R."/>
            <person name="Henrissat B."/>
            <person name="Rensing S.A."/>
            <person name="Grigoriev I.V."/>
            <person name="Corradi N."/>
            <person name="Roux C."/>
            <person name="Martin F."/>
        </authorList>
    </citation>
    <scope>NUCLEOTIDE SEQUENCE</scope>
    <source>
        <strain evidence="1">DAOM 197198</strain>
    </source>
</reference>
<gene>
    <name evidence="1" type="ORF">GLOINDRAFT_5915</name>
</gene>
<organism evidence="1">
    <name type="scientific">Rhizophagus irregularis (strain DAOM 181602 / DAOM 197198 / MUCL 43194)</name>
    <name type="common">Arbuscular mycorrhizal fungus</name>
    <name type="synonym">Glomus intraradices</name>
    <dbReference type="NCBI Taxonomy" id="747089"/>
    <lineage>
        <taxon>Eukaryota</taxon>
        <taxon>Fungi</taxon>
        <taxon>Fungi incertae sedis</taxon>
        <taxon>Mucoromycota</taxon>
        <taxon>Glomeromycotina</taxon>
        <taxon>Glomeromycetes</taxon>
        <taxon>Glomerales</taxon>
        <taxon>Glomeraceae</taxon>
        <taxon>Rhizophagus</taxon>
    </lineage>
</organism>
<dbReference type="AlphaFoldDB" id="U9T4K3"/>
<name>U9T4K3_RHIID</name>
<protein>
    <submittedName>
        <fullName evidence="1">Uncharacterized protein</fullName>
    </submittedName>
</protein>
<dbReference type="HOGENOM" id="CLU_2499032_0_0_1"/>
<accession>U9T4K3</accession>
<evidence type="ECO:0000313" key="1">
    <source>
        <dbReference type="EMBL" id="ESA03050.1"/>
    </source>
</evidence>
<sequence length="86" mass="10117">MTCFGDIWGPELINERKWLRSLQPVPLIDAIFPSSQNTMGLFTGYDELLTQDPVKYWKSLSDIWRFFSLLGLFRFLPMQTSFHIVD</sequence>